<dbReference type="SMR" id="A0A2I1E5H5"/>
<reference evidence="1 2" key="1">
    <citation type="submission" date="2017-10" db="EMBL/GenBank/DDBJ databases">
        <title>Extensive intraspecific genome diversity in a model arbuscular mycorrhizal fungus.</title>
        <authorList>
            <person name="Chen E.C.H."/>
            <person name="Morin E."/>
            <person name="Baudet D."/>
            <person name="Noel J."/>
            <person name="Ndikumana S."/>
            <person name="Charron P."/>
            <person name="St-Onge C."/>
            <person name="Giorgi J."/>
            <person name="Grigoriev I.V."/>
            <person name="Roux C."/>
            <person name="Martin F.M."/>
            <person name="Corradi N."/>
        </authorList>
    </citation>
    <scope>NUCLEOTIDE SEQUENCE [LARGE SCALE GENOMIC DNA]</scope>
    <source>
        <strain evidence="1 2">A1</strain>
    </source>
</reference>
<evidence type="ECO:0000313" key="2">
    <source>
        <dbReference type="Proteomes" id="UP000232688"/>
    </source>
</evidence>
<dbReference type="VEuPathDB" id="FungiDB:RhiirFUN_015148"/>
<proteinExistence type="predicted"/>
<organism evidence="1 2">
    <name type="scientific">Rhizophagus irregularis</name>
    <dbReference type="NCBI Taxonomy" id="588596"/>
    <lineage>
        <taxon>Eukaryota</taxon>
        <taxon>Fungi</taxon>
        <taxon>Fungi incertae sedis</taxon>
        <taxon>Mucoromycota</taxon>
        <taxon>Glomeromycotina</taxon>
        <taxon>Glomeromycetes</taxon>
        <taxon>Glomerales</taxon>
        <taxon>Glomeraceae</taxon>
        <taxon>Rhizophagus</taxon>
    </lineage>
</organism>
<dbReference type="Proteomes" id="UP000232688">
    <property type="component" value="Unassembled WGS sequence"/>
</dbReference>
<protein>
    <submittedName>
        <fullName evidence="1">Uncharacterized protein</fullName>
    </submittedName>
</protein>
<dbReference type="EMBL" id="LLXH01001237">
    <property type="protein sequence ID" value="PKC59908.1"/>
    <property type="molecule type" value="Genomic_DNA"/>
</dbReference>
<dbReference type="Gene3D" id="3.30.450.20">
    <property type="entry name" value="PAS domain"/>
    <property type="match status" value="1"/>
</dbReference>
<name>A0A2I1E5H5_9GLOM</name>
<evidence type="ECO:0000313" key="1">
    <source>
        <dbReference type="EMBL" id="PKC59908.1"/>
    </source>
</evidence>
<sequence>MISSCSFIKETFLYCPPSCKRIVEYDVEELLAIDLSTINHPIDIAPVIRELKESSNGNLVYRIKRKHSDICDLTVQLITSLTMKEWMMYSNNSNFYSGDFGRTNYKSHLNQEKLDTTRSTSWQYELQYINRIMIRIRIYLN</sequence>
<dbReference type="VEuPathDB" id="FungiDB:FUN_018764"/>
<dbReference type="OrthoDB" id="2454247at2759"/>
<accession>A0A2I1E5H5</accession>
<dbReference type="VEuPathDB" id="FungiDB:RhiirA1_468783"/>
<dbReference type="AlphaFoldDB" id="A0A2I1E5H5"/>
<reference evidence="1 2" key="2">
    <citation type="submission" date="2017-10" db="EMBL/GenBank/DDBJ databases">
        <title>Genome analyses suggest a sexual origin of heterokaryosis in a supposedly ancient asexual fungus.</title>
        <authorList>
            <person name="Corradi N."/>
            <person name="Sedzielewska K."/>
            <person name="Noel J."/>
            <person name="Charron P."/>
            <person name="Farinelli L."/>
            <person name="Marton T."/>
            <person name="Kruger M."/>
            <person name="Pelin A."/>
            <person name="Brachmann A."/>
            <person name="Corradi N."/>
        </authorList>
    </citation>
    <scope>NUCLEOTIDE SEQUENCE [LARGE SCALE GENOMIC DNA]</scope>
    <source>
        <strain evidence="1 2">A1</strain>
    </source>
</reference>
<dbReference type="SUPFAM" id="SSF55785">
    <property type="entry name" value="PYP-like sensor domain (PAS domain)"/>
    <property type="match status" value="1"/>
</dbReference>
<dbReference type="InterPro" id="IPR035965">
    <property type="entry name" value="PAS-like_dom_sf"/>
</dbReference>
<gene>
    <name evidence="1" type="ORF">RhiirA1_468783</name>
</gene>
<comment type="caution">
    <text evidence="1">The sequence shown here is derived from an EMBL/GenBank/DDBJ whole genome shotgun (WGS) entry which is preliminary data.</text>
</comment>